<dbReference type="CTD" id="148345"/>
<name>A0A9J7JB78_CRIGR</name>
<dbReference type="InterPro" id="IPR049521">
    <property type="entry name" value="CIROZ_b"/>
</dbReference>
<evidence type="ECO:0000256" key="2">
    <source>
        <dbReference type="SAM" id="SignalP"/>
    </source>
</evidence>
<protein>
    <submittedName>
        <fullName evidence="5">Uncharacterized protein C1orf127 homolog</fullName>
    </submittedName>
</protein>
<feature type="signal peptide" evidence="2">
    <location>
        <begin position="1"/>
        <end position="18"/>
    </location>
</feature>
<reference evidence="5" key="3">
    <citation type="submission" date="2025-08" db="UniProtKB">
        <authorList>
            <consortium name="RefSeq"/>
        </authorList>
    </citation>
    <scope>IDENTIFICATION</scope>
    <source>
        <strain evidence="5">17A/GY</strain>
        <tissue evidence="5">Liver</tissue>
    </source>
</reference>
<accession>A0A9J7JB78</accession>
<feature type="chain" id="PRO_5039909092" evidence="2">
    <location>
        <begin position="19"/>
        <end position="792"/>
    </location>
</feature>
<evidence type="ECO:0000313" key="5">
    <source>
        <dbReference type="RefSeq" id="XP_027254039.2"/>
    </source>
</evidence>
<dbReference type="PANTHER" id="PTHR38653:SF1">
    <property type="entry name" value="GENE 572-RELATED"/>
    <property type="match status" value="1"/>
</dbReference>
<feature type="domain" description="CIROZ beta" evidence="3">
    <location>
        <begin position="254"/>
        <end position="358"/>
    </location>
</feature>
<dbReference type="RefSeq" id="XP_027254039.2">
    <property type="nucleotide sequence ID" value="XM_027398238.2"/>
</dbReference>
<evidence type="ECO:0000313" key="4">
    <source>
        <dbReference type="Proteomes" id="UP001108280"/>
    </source>
</evidence>
<evidence type="ECO:0000259" key="3">
    <source>
        <dbReference type="Pfam" id="PF15094"/>
    </source>
</evidence>
<keyword evidence="4" id="KW-1185">Reference proteome</keyword>
<proteinExistence type="predicted"/>
<dbReference type="PANTHER" id="PTHR38653">
    <property type="entry name" value="GENE 572-RELATED"/>
    <property type="match status" value="1"/>
</dbReference>
<feature type="compositionally biased region" description="Low complexity" evidence="1">
    <location>
        <begin position="651"/>
        <end position="660"/>
    </location>
</feature>
<feature type="compositionally biased region" description="Polar residues" evidence="1">
    <location>
        <begin position="475"/>
        <end position="485"/>
    </location>
</feature>
<reference evidence="4" key="2">
    <citation type="journal article" date="2020" name="Biotechnol. Bioeng.">
        <title>Chromosome-scale scaffolds for the Chinese hamster reference genome assembly to facilitate the study of the CHO epigenome.</title>
        <authorList>
            <person name="Hilliard W."/>
            <person name="MacDonald M."/>
            <person name="Lee K.H."/>
        </authorList>
    </citation>
    <scope>NUCLEOTIDE SEQUENCE [LARGE SCALE GENOMIC DNA]</scope>
    <source>
        <strain evidence="4">17A/GY</strain>
    </source>
</reference>
<feature type="compositionally biased region" description="Basic and acidic residues" evidence="1">
    <location>
        <begin position="559"/>
        <end position="583"/>
    </location>
</feature>
<dbReference type="InterPro" id="IPR027956">
    <property type="entry name" value="CIROZ"/>
</dbReference>
<feature type="compositionally biased region" description="Basic and acidic residues" evidence="1">
    <location>
        <begin position="618"/>
        <end position="638"/>
    </location>
</feature>
<dbReference type="Pfam" id="PF15094">
    <property type="entry name" value="DUF4556"/>
    <property type="match status" value="1"/>
</dbReference>
<feature type="region of interest" description="Disordered" evidence="1">
    <location>
        <begin position="759"/>
        <end position="792"/>
    </location>
</feature>
<reference evidence="4" key="1">
    <citation type="journal article" date="2018" name="Biotechnol. Bioeng.">
        <title>A reference genome of the Chinese hamster based on a hybrid assembly strategy.</title>
        <authorList>
            <person name="Rupp O."/>
            <person name="MacDonald M.L."/>
            <person name="Li S."/>
            <person name="Dhiman H."/>
            <person name="Polson S."/>
            <person name="Griep S."/>
            <person name="Heffner K."/>
            <person name="Hernandez I."/>
            <person name="Brinkrolf K."/>
            <person name="Jadhav V."/>
            <person name="Samoudi M."/>
            <person name="Hao H."/>
            <person name="Kingham B."/>
            <person name="Goesmann A."/>
            <person name="Betenbaugh M.J."/>
            <person name="Lewis N.E."/>
            <person name="Borth N."/>
            <person name="Lee K.H."/>
        </authorList>
    </citation>
    <scope>NUCLEOTIDE SEQUENCE [LARGE SCALE GENOMIC DNA]</scope>
    <source>
        <strain evidence="4">17A/GY</strain>
    </source>
</reference>
<organism evidence="4 5">
    <name type="scientific">Cricetulus griseus</name>
    <name type="common">Chinese hamster</name>
    <name type="synonym">Cricetulus barabensis griseus</name>
    <dbReference type="NCBI Taxonomy" id="10029"/>
    <lineage>
        <taxon>Eukaryota</taxon>
        <taxon>Metazoa</taxon>
        <taxon>Chordata</taxon>
        <taxon>Craniata</taxon>
        <taxon>Vertebrata</taxon>
        <taxon>Euteleostomi</taxon>
        <taxon>Mammalia</taxon>
        <taxon>Eutheria</taxon>
        <taxon>Euarchontoglires</taxon>
        <taxon>Glires</taxon>
        <taxon>Rodentia</taxon>
        <taxon>Myomorpha</taxon>
        <taxon>Muroidea</taxon>
        <taxon>Cricetidae</taxon>
        <taxon>Cricetinae</taxon>
        <taxon>Cricetulus</taxon>
    </lineage>
</organism>
<feature type="compositionally biased region" description="Polar residues" evidence="1">
    <location>
        <begin position="443"/>
        <end position="452"/>
    </location>
</feature>
<feature type="region of interest" description="Disordered" evidence="1">
    <location>
        <begin position="434"/>
        <end position="720"/>
    </location>
</feature>
<dbReference type="KEGG" id="cge:100770375"/>
<dbReference type="OrthoDB" id="8946479at2759"/>
<sequence>MWGSVAVVWAICLACIQPAVFPWILPFGSNKDRPRLAHGALTGKVECFSDYMTLQIPRSHVQGLRQWLARVLHLPGTKRAPNHLDSLLSKCGFLLHPAHEGGFIFRALYSGCLVQKEETNYRLEIRMLQKGAKRLNQSDHYIMKCPVTMWRLGEQRIRCHPSFIQVSRPLPPQMDGGQTPWLLSLRGELVASLEDASLMGLDVDIGATTVTIQSSRQELLQRQKVWNTSLELLPLWLVSGSYAYSLKAACPLASSQPGSEISVHIPKQRLGLVRRGAPVEESLSPRLLRVHQSNTFTVTEDRDFVVVSIPAPMLLQDQPCPETRESPGTRAFYRVDLSLAFAEMVSPVHWTMENFFQCVGSREKPLDSAAKPRTTPPTLFPGWETASTEVPSAASPQFQIPQMAALDEPLQRAVHQPVKESIKMGLAAPFMQTSRPERGSWVSAASPSPSTIQERHGPQTPPNKADLTPHPRTPATLSSEPTEASQAGPRPPQSIVLSPTAMTTHLSSEVPSPLWPSWRSGGPQTLLGFEPSVPLTEVPRGPSQQDSAQPSGRPFPPEELSRETVKSTESKEPIPREPAHVSEEFPPLTRPFTSSLTEEGLIFHPAPRRPQEILPILKAEELLRNDQDPSGEEAKGHLDLSTSEPSHSIEGLGLTTLLGTDVTFTTPRGRQPDASAHLGTSSPELPGRHSVGPAVSQTTLPRNLLGSTSEKPATTSEGVDRTLQFESVPVWPEGWRELWAAHTASPLPAHTQSLLAPTETILPRSSEPGTQIPDDQELMEARLAPTREPSAP</sequence>
<dbReference type="Proteomes" id="UP001108280">
    <property type="component" value="Chromosome 2"/>
</dbReference>
<keyword evidence="2" id="KW-0732">Signal</keyword>
<feature type="compositionally biased region" description="Polar residues" evidence="1">
    <location>
        <begin position="695"/>
        <end position="717"/>
    </location>
</feature>
<feature type="compositionally biased region" description="Polar residues" evidence="1">
    <location>
        <begin position="495"/>
        <end position="510"/>
    </location>
</feature>
<evidence type="ECO:0000256" key="1">
    <source>
        <dbReference type="SAM" id="MobiDB-lite"/>
    </source>
</evidence>
<dbReference type="GeneID" id="100770375"/>
<dbReference type="AlphaFoldDB" id="A0A9J7JB78"/>
<gene>
    <name evidence="5" type="primary">CUNH1orf127</name>
</gene>